<gene>
    <name evidence="8" type="ORF">SAMN05216276_10668</name>
</gene>
<dbReference type="InterPro" id="IPR005524">
    <property type="entry name" value="DUF318"/>
</dbReference>
<dbReference type="Pfam" id="PF03773">
    <property type="entry name" value="ArsP_1"/>
    <property type="match status" value="1"/>
</dbReference>
<keyword evidence="3" id="KW-1003">Cell membrane</keyword>
<evidence type="ECO:0000256" key="2">
    <source>
        <dbReference type="ARBA" id="ARBA00006386"/>
    </source>
</evidence>
<dbReference type="AlphaFoldDB" id="A0A239NS65"/>
<organism evidence="8 9">
    <name type="scientific">Streptosporangium subroseum</name>
    <dbReference type="NCBI Taxonomy" id="106412"/>
    <lineage>
        <taxon>Bacteria</taxon>
        <taxon>Bacillati</taxon>
        <taxon>Actinomycetota</taxon>
        <taxon>Actinomycetes</taxon>
        <taxon>Streptosporangiales</taxon>
        <taxon>Streptosporangiaceae</taxon>
        <taxon>Streptosporangium</taxon>
    </lineage>
</organism>
<dbReference type="InterPro" id="IPR052923">
    <property type="entry name" value="UPF0718"/>
</dbReference>
<dbReference type="Proteomes" id="UP000198282">
    <property type="component" value="Unassembled WGS sequence"/>
</dbReference>
<feature type="transmembrane region" description="Helical" evidence="7">
    <location>
        <begin position="252"/>
        <end position="276"/>
    </location>
</feature>
<evidence type="ECO:0000256" key="4">
    <source>
        <dbReference type="ARBA" id="ARBA00022692"/>
    </source>
</evidence>
<reference evidence="8 9" key="1">
    <citation type="submission" date="2017-06" db="EMBL/GenBank/DDBJ databases">
        <authorList>
            <person name="Kim H.J."/>
            <person name="Triplett B.A."/>
        </authorList>
    </citation>
    <scope>NUCLEOTIDE SEQUENCE [LARGE SCALE GENOMIC DNA]</scope>
    <source>
        <strain evidence="8 9">CGMCC 4.2132</strain>
    </source>
</reference>
<comment type="similarity">
    <text evidence="2">Belongs to the UPF0718 family.</text>
</comment>
<accession>A0A239NS65</accession>
<dbReference type="GO" id="GO:0005886">
    <property type="term" value="C:plasma membrane"/>
    <property type="evidence" value="ECO:0007669"/>
    <property type="project" value="UniProtKB-SubCell"/>
</dbReference>
<dbReference type="PANTHER" id="PTHR34184">
    <property type="entry name" value="UPF0718 PROTEIN YCGR"/>
    <property type="match status" value="1"/>
</dbReference>
<feature type="transmembrane region" description="Helical" evidence="7">
    <location>
        <begin position="227"/>
        <end position="246"/>
    </location>
</feature>
<dbReference type="PANTHER" id="PTHR34184:SF4">
    <property type="entry name" value="UPF0718 PROTEIN YCGR"/>
    <property type="match status" value="1"/>
</dbReference>
<keyword evidence="9" id="KW-1185">Reference proteome</keyword>
<evidence type="ECO:0000256" key="1">
    <source>
        <dbReference type="ARBA" id="ARBA00004651"/>
    </source>
</evidence>
<evidence type="ECO:0000256" key="6">
    <source>
        <dbReference type="ARBA" id="ARBA00023136"/>
    </source>
</evidence>
<evidence type="ECO:0000256" key="7">
    <source>
        <dbReference type="SAM" id="Phobius"/>
    </source>
</evidence>
<evidence type="ECO:0008006" key="10">
    <source>
        <dbReference type="Google" id="ProtNLM"/>
    </source>
</evidence>
<feature type="transmembrane region" description="Helical" evidence="7">
    <location>
        <begin position="322"/>
        <end position="345"/>
    </location>
</feature>
<feature type="transmembrane region" description="Helical" evidence="7">
    <location>
        <begin position="175"/>
        <end position="195"/>
    </location>
</feature>
<feature type="transmembrane region" description="Helical" evidence="7">
    <location>
        <begin position="147"/>
        <end position="169"/>
    </location>
</feature>
<feature type="transmembrane region" description="Helical" evidence="7">
    <location>
        <begin position="36"/>
        <end position="55"/>
    </location>
</feature>
<feature type="transmembrane region" description="Helical" evidence="7">
    <location>
        <begin position="283"/>
        <end position="302"/>
    </location>
</feature>
<evidence type="ECO:0000256" key="3">
    <source>
        <dbReference type="ARBA" id="ARBA00022475"/>
    </source>
</evidence>
<proteinExistence type="inferred from homology"/>
<protein>
    <recommendedName>
        <fullName evidence="10">Permease</fullName>
    </recommendedName>
</protein>
<keyword evidence="4 7" id="KW-0812">Transmembrane</keyword>
<name>A0A239NS65_9ACTN</name>
<evidence type="ECO:0000313" key="9">
    <source>
        <dbReference type="Proteomes" id="UP000198282"/>
    </source>
</evidence>
<evidence type="ECO:0000256" key="5">
    <source>
        <dbReference type="ARBA" id="ARBA00022989"/>
    </source>
</evidence>
<dbReference type="EMBL" id="FZOD01000066">
    <property type="protein sequence ID" value="SNT57184.1"/>
    <property type="molecule type" value="Genomic_DNA"/>
</dbReference>
<keyword evidence="5 7" id="KW-1133">Transmembrane helix</keyword>
<sequence length="346" mass="36510">MTRMSELRTDPQRVWIDEEGPIPPDSWGRETSSRRALPWGFAFVVILLVVGRFALTPHLTAPALQTWATVFVAICVQALPFLVFGVALSAAITAFVPASFWTRTLPGHPALAVPVAGMAGAVLPGCECASVPVASGLMARGVAPSAALAFLLASPAINPVVLIATAVAFPGQPLMVVARFGASLAVAVLVGWLWLRFGRSEWLRIPSRPQGDGPKWAQFGEAMRHDLLHAGGFLILGGLAAATLNVMVPREWLTTIAGVPWLAVLVMALLAVLLSICSEADAFVAASMTAFSPTAKLAFLVVGPMVDLKLIALQTGTFGRAFAVRFVPLTFALAVVVSALFGWLLL</sequence>
<comment type="subcellular location">
    <subcellularLocation>
        <location evidence="1">Cell membrane</location>
        <topology evidence="1">Multi-pass membrane protein</topology>
    </subcellularLocation>
</comment>
<feature type="transmembrane region" description="Helical" evidence="7">
    <location>
        <begin position="67"/>
        <end position="96"/>
    </location>
</feature>
<evidence type="ECO:0000313" key="8">
    <source>
        <dbReference type="EMBL" id="SNT57184.1"/>
    </source>
</evidence>
<keyword evidence="6 7" id="KW-0472">Membrane</keyword>